<dbReference type="EMBL" id="DVGZ01000100">
    <property type="protein sequence ID" value="HIR47814.1"/>
    <property type="molecule type" value="Genomic_DNA"/>
</dbReference>
<reference evidence="1" key="1">
    <citation type="submission" date="2020-10" db="EMBL/GenBank/DDBJ databases">
        <authorList>
            <person name="Gilroy R."/>
        </authorList>
    </citation>
    <scope>NUCLEOTIDE SEQUENCE</scope>
    <source>
        <strain evidence="1">ChiSxjej1B13-7958</strain>
    </source>
</reference>
<gene>
    <name evidence="1" type="ORF">IAB89_09220</name>
</gene>
<organism evidence="1 2">
    <name type="scientific">Candidatus Caccousia avicola</name>
    <dbReference type="NCBI Taxonomy" id="2840721"/>
    <lineage>
        <taxon>Bacteria</taxon>
        <taxon>Bacillati</taxon>
        <taxon>Bacillota</taxon>
        <taxon>Clostridia</taxon>
        <taxon>Eubacteriales</taxon>
        <taxon>Oscillospiraceae</taxon>
        <taxon>Oscillospiraceae incertae sedis</taxon>
        <taxon>Candidatus Caccousia</taxon>
    </lineage>
</organism>
<evidence type="ECO:0000313" key="1">
    <source>
        <dbReference type="EMBL" id="HIR47814.1"/>
    </source>
</evidence>
<accession>A0A9D1ANU0</accession>
<protein>
    <submittedName>
        <fullName evidence="1">Uncharacterized protein</fullName>
    </submittedName>
</protein>
<sequence length="58" mass="6512">MRPINNCTAFAVYLVLCRKLRLPASASNFLEFCRSGYDLLALDWPCPRKEGTLCTNAS</sequence>
<proteinExistence type="predicted"/>
<evidence type="ECO:0000313" key="2">
    <source>
        <dbReference type="Proteomes" id="UP000824242"/>
    </source>
</evidence>
<comment type="caution">
    <text evidence="1">The sequence shown here is derived from an EMBL/GenBank/DDBJ whole genome shotgun (WGS) entry which is preliminary data.</text>
</comment>
<name>A0A9D1ANU0_9FIRM</name>
<reference evidence="1" key="2">
    <citation type="journal article" date="2021" name="PeerJ">
        <title>Extensive microbial diversity within the chicken gut microbiome revealed by metagenomics and culture.</title>
        <authorList>
            <person name="Gilroy R."/>
            <person name="Ravi A."/>
            <person name="Getino M."/>
            <person name="Pursley I."/>
            <person name="Horton D.L."/>
            <person name="Alikhan N.F."/>
            <person name="Baker D."/>
            <person name="Gharbi K."/>
            <person name="Hall N."/>
            <person name="Watson M."/>
            <person name="Adriaenssens E.M."/>
            <person name="Foster-Nyarko E."/>
            <person name="Jarju S."/>
            <person name="Secka A."/>
            <person name="Antonio M."/>
            <person name="Oren A."/>
            <person name="Chaudhuri R.R."/>
            <person name="La Ragione R."/>
            <person name="Hildebrand F."/>
            <person name="Pallen M.J."/>
        </authorList>
    </citation>
    <scope>NUCLEOTIDE SEQUENCE</scope>
    <source>
        <strain evidence="1">ChiSxjej1B13-7958</strain>
    </source>
</reference>
<dbReference type="Proteomes" id="UP000824242">
    <property type="component" value="Unassembled WGS sequence"/>
</dbReference>
<dbReference type="AlphaFoldDB" id="A0A9D1ANU0"/>